<protein>
    <recommendedName>
        <fullName evidence="4">Molybdopterin synthase catalytic subunit</fullName>
        <ecNumber evidence="3">2.8.1.12</ecNumber>
    </recommendedName>
    <alternativeName>
        <fullName evidence="9">MPT synthase subunit 2</fullName>
    </alternativeName>
    <alternativeName>
        <fullName evidence="7">Molybdenum cofactor biosynthesis protein E</fullName>
    </alternativeName>
    <alternativeName>
        <fullName evidence="8">Molybdopterin-converting factor large subunit</fullName>
    </alternativeName>
    <alternativeName>
        <fullName evidence="10">Molybdopterin-converting factor subunit 2</fullName>
    </alternativeName>
</protein>
<dbReference type="EC" id="2.8.1.12" evidence="3"/>
<evidence type="ECO:0000256" key="8">
    <source>
        <dbReference type="ARBA" id="ARBA00030407"/>
    </source>
</evidence>
<dbReference type="EMBL" id="JBHSPH010000010">
    <property type="protein sequence ID" value="MFC5864494.1"/>
    <property type="molecule type" value="Genomic_DNA"/>
</dbReference>
<dbReference type="CDD" id="cd00756">
    <property type="entry name" value="MoaE"/>
    <property type="match status" value="1"/>
</dbReference>
<evidence type="ECO:0000256" key="1">
    <source>
        <dbReference type="ARBA" id="ARBA00005046"/>
    </source>
</evidence>
<sequence>MRVQLLPFGIFKDFLETGPIEVPSDATVADLLGLLREQAPQDARLSDLLPRIAVSVNAEYAEAGHLLREGDQVGLLPPVSGGSEDVAGMQLTYLTREVIDAQRLIDQVKQGSDGAVVVFDGIVRDNTRGRRTLYLDYEAYEEMAEKRIAELAGQARAQFGIRGVTLVHRLGRLEIGETSVLIVVASAHRAAAFDACRWLIDTLKKTVPIWKKETFADGVVWADGEPFPPELSLGAANDILSDAESKP</sequence>
<gene>
    <name evidence="12" type="ORF">ACFPT7_19460</name>
</gene>
<evidence type="ECO:0000256" key="6">
    <source>
        <dbReference type="ARBA" id="ARBA00026066"/>
    </source>
</evidence>
<evidence type="ECO:0000256" key="2">
    <source>
        <dbReference type="ARBA" id="ARBA00005426"/>
    </source>
</evidence>
<dbReference type="Gene3D" id="3.90.1170.40">
    <property type="entry name" value="Molybdopterin biosynthesis MoaE subunit"/>
    <property type="match status" value="1"/>
</dbReference>
<accession>A0ABW1EKM3</accession>
<evidence type="ECO:0000256" key="3">
    <source>
        <dbReference type="ARBA" id="ARBA00011950"/>
    </source>
</evidence>
<dbReference type="InterPro" id="IPR016155">
    <property type="entry name" value="Mopterin_synth/thiamin_S_b"/>
</dbReference>
<dbReference type="CDD" id="cd00754">
    <property type="entry name" value="Ubl_MoaD"/>
    <property type="match status" value="1"/>
</dbReference>
<dbReference type="InterPro" id="IPR012675">
    <property type="entry name" value="Beta-grasp_dom_sf"/>
</dbReference>
<evidence type="ECO:0000313" key="13">
    <source>
        <dbReference type="Proteomes" id="UP001596091"/>
    </source>
</evidence>
<evidence type="ECO:0000256" key="9">
    <source>
        <dbReference type="ARBA" id="ARBA00030781"/>
    </source>
</evidence>
<dbReference type="Gene3D" id="3.10.20.30">
    <property type="match status" value="1"/>
</dbReference>
<comment type="similarity">
    <text evidence="2">Belongs to the MoaE family.</text>
</comment>
<reference evidence="13" key="1">
    <citation type="journal article" date="2019" name="Int. J. Syst. Evol. Microbiol.">
        <title>The Global Catalogue of Microorganisms (GCM) 10K type strain sequencing project: providing services to taxonomists for standard genome sequencing and annotation.</title>
        <authorList>
            <consortium name="The Broad Institute Genomics Platform"/>
            <consortium name="The Broad Institute Genome Sequencing Center for Infectious Disease"/>
            <person name="Wu L."/>
            <person name="Ma J."/>
        </authorList>
    </citation>
    <scope>NUCLEOTIDE SEQUENCE [LARGE SCALE GENOMIC DNA]</scope>
    <source>
        <strain evidence="13">JCM 4087</strain>
    </source>
</reference>
<organism evidence="12 13">
    <name type="scientific">Acidicapsa dinghuensis</name>
    <dbReference type="NCBI Taxonomy" id="2218256"/>
    <lineage>
        <taxon>Bacteria</taxon>
        <taxon>Pseudomonadati</taxon>
        <taxon>Acidobacteriota</taxon>
        <taxon>Terriglobia</taxon>
        <taxon>Terriglobales</taxon>
        <taxon>Acidobacteriaceae</taxon>
        <taxon>Acidicapsa</taxon>
    </lineage>
</organism>
<dbReference type="InterPro" id="IPR003749">
    <property type="entry name" value="ThiS/MoaD-like"/>
</dbReference>
<comment type="subunit">
    <text evidence="6">Heterotetramer of 2 MoaD subunits and 2 MoaE subunits. Also stable as homodimer. The enzyme changes between these two forms during catalysis.</text>
</comment>
<evidence type="ECO:0000313" key="12">
    <source>
        <dbReference type="EMBL" id="MFC5864494.1"/>
    </source>
</evidence>
<dbReference type="InterPro" id="IPR036563">
    <property type="entry name" value="MoaE_sf"/>
</dbReference>
<keyword evidence="5" id="KW-0501">Molybdenum cofactor biosynthesis</keyword>
<evidence type="ECO:0000256" key="7">
    <source>
        <dbReference type="ARBA" id="ARBA00029745"/>
    </source>
</evidence>
<keyword evidence="13" id="KW-1185">Reference proteome</keyword>
<comment type="catalytic activity">
    <reaction evidence="11">
        <text>2 [molybdopterin-synthase sulfur-carrier protein]-C-terminal-Gly-aminoethanethioate + cyclic pyranopterin phosphate + H2O = molybdopterin + 2 [molybdopterin-synthase sulfur-carrier protein]-C-terminal Gly-Gly + 2 H(+)</text>
        <dbReference type="Rhea" id="RHEA:26333"/>
        <dbReference type="Rhea" id="RHEA-COMP:12202"/>
        <dbReference type="Rhea" id="RHEA-COMP:19907"/>
        <dbReference type="ChEBI" id="CHEBI:15377"/>
        <dbReference type="ChEBI" id="CHEBI:15378"/>
        <dbReference type="ChEBI" id="CHEBI:58698"/>
        <dbReference type="ChEBI" id="CHEBI:59648"/>
        <dbReference type="ChEBI" id="CHEBI:90778"/>
        <dbReference type="ChEBI" id="CHEBI:232372"/>
        <dbReference type="EC" id="2.8.1.12"/>
    </reaction>
</comment>
<proteinExistence type="inferred from homology"/>
<dbReference type="Pfam" id="PF02597">
    <property type="entry name" value="ThiS"/>
    <property type="match status" value="1"/>
</dbReference>
<dbReference type="PANTHER" id="PTHR23404">
    <property type="entry name" value="MOLYBDOPTERIN SYNTHASE RELATED"/>
    <property type="match status" value="1"/>
</dbReference>
<dbReference type="InterPro" id="IPR003448">
    <property type="entry name" value="Mopterin_biosynth_MoaE"/>
</dbReference>
<dbReference type="Pfam" id="PF02391">
    <property type="entry name" value="MoaE"/>
    <property type="match status" value="1"/>
</dbReference>
<comment type="caution">
    <text evidence="12">The sequence shown here is derived from an EMBL/GenBank/DDBJ whole genome shotgun (WGS) entry which is preliminary data.</text>
</comment>
<name>A0ABW1EKM3_9BACT</name>
<comment type="pathway">
    <text evidence="1">Cofactor biosynthesis; molybdopterin biosynthesis.</text>
</comment>
<dbReference type="Proteomes" id="UP001596091">
    <property type="component" value="Unassembled WGS sequence"/>
</dbReference>
<dbReference type="RefSeq" id="WP_263333107.1">
    <property type="nucleotide sequence ID" value="NZ_JAGSYH010000001.1"/>
</dbReference>
<evidence type="ECO:0000256" key="10">
    <source>
        <dbReference type="ARBA" id="ARBA00032474"/>
    </source>
</evidence>
<dbReference type="SUPFAM" id="SSF54690">
    <property type="entry name" value="Molybdopterin synthase subunit MoaE"/>
    <property type="match status" value="1"/>
</dbReference>
<evidence type="ECO:0000256" key="11">
    <source>
        <dbReference type="ARBA" id="ARBA00049878"/>
    </source>
</evidence>
<evidence type="ECO:0000256" key="4">
    <source>
        <dbReference type="ARBA" id="ARBA00013858"/>
    </source>
</evidence>
<dbReference type="SUPFAM" id="SSF54285">
    <property type="entry name" value="MoaD/ThiS"/>
    <property type="match status" value="1"/>
</dbReference>
<evidence type="ECO:0000256" key="5">
    <source>
        <dbReference type="ARBA" id="ARBA00023150"/>
    </source>
</evidence>